<dbReference type="InterPro" id="IPR036259">
    <property type="entry name" value="MFS_trans_sf"/>
</dbReference>
<reference evidence="13 14" key="1">
    <citation type="submission" date="2020-04" db="EMBL/GenBank/DDBJ databases">
        <authorList>
            <person name="Alioto T."/>
            <person name="Alioto T."/>
            <person name="Gomez Garrido J."/>
        </authorList>
    </citation>
    <scope>NUCLEOTIDE SEQUENCE [LARGE SCALE GENOMIC DNA]</scope>
</reference>
<dbReference type="Pfam" id="PF00474">
    <property type="entry name" value="SSF"/>
    <property type="match status" value="1"/>
</dbReference>
<dbReference type="InterPro" id="IPR038377">
    <property type="entry name" value="Na/Glc_symporter_sf"/>
</dbReference>
<evidence type="ECO:0000256" key="11">
    <source>
        <dbReference type="SAM" id="Phobius"/>
    </source>
</evidence>
<feature type="transmembrane region" description="Helical" evidence="11">
    <location>
        <begin position="302"/>
        <end position="325"/>
    </location>
</feature>
<accession>A0A8S1CT71</accession>
<evidence type="ECO:0000256" key="1">
    <source>
        <dbReference type="ARBA" id="ARBA00004651"/>
    </source>
</evidence>
<feature type="transmembrane region" description="Helical" evidence="11">
    <location>
        <begin position="462"/>
        <end position="483"/>
    </location>
</feature>
<dbReference type="InterPro" id="IPR001734">
    <property type="entry name" value="Na/solute_symporter"/>
</dbReference>
<dbReference type="EMBL" id="CADEPI010000073">
    <property type="protein sequence ID" value="CAB3372430.1"/>
    <property type="molecule type" value="Genomic_DNA"/>
</dbReference>
<comment type="subcellular location">
    <subcellularLocation>
        <location evidence="1">Cell membrane</location>
        <topology evidence="1">Multi-pass membrane protein</topology>
    </subcellularLocation>
</comment>
<dbReference type="PANTHER" id="PTHR42985">
    <property type="entry name" value="SODIUM-COUPLED MONOCARBOXYLATE TRANSPORTER"/>
    <property type="match status" value="1"/>
</dbReference>
<feature type="transmembrane region" description="Helical" evidence="11">
    <location>
        <begin position="108"/>
        <end position="134"/>
    </location>
</feature>
<feature type="transmembrane region" description="Helical" evidence="11">
    <location>
        <begin position="942"/>
        <end position="964"/>
    </location>
</feature>
<dbReference type="SUPFAM" id="SSF103473">
    <property type="entry name" value="MFS general substrate transporter"/>
    <property type="match status" value="1"/>
</dbReference>
<comment type="similarity">
    <text evidence="2">Belongs to the sodium:solute symporter (SSF) (TC 2.A.21) family.</text>
</comment>
<keyword evidence="10" id="KW-0739">Sodium transport</keyword>
<feature type="transmembrane region" description="Helical" evidence="11">
    <location>
        <begin position="527"/>
        <end position="550"/>
    </location>
</feature>
<dbReference type="OrthoDB" id="5086884at2759"/>
<evidence type="ECO:0000256" key="6">
    <source>
        <dbReference type="ARBA" id="ARBA00022989"/>
    </source>
</evidence>
<feature type="transmembrane region" description="Helical" evidence="11">
    <location>
        <begin position="725"/>
        <end position="744"/>
    </location>
</feature>
<dbReference type="GO" id="GO:0006814">
    <property type="term" value="P:sodium ion transport"/>
    <property type="evidence" value="ECO:0007669"/>
    <property type="project" value="UniProtKB-KW"/>
</dbReference>
<keyword evidence="4" id="KW-1003">Cell membrane</keyword>
<dbReference type="InterPro" id="IPR051163">
    <property type="entry name" value="Sodium:Solute_Symporter_SSF"/>
</dbReference>
<evidence type="ECO:0000313" key="13">
    <source>
        <dbReference type="EMBL" id="CAB3372430.1"/>
    </source>
</evidence>
<dbReference type="CDD" id="cd11492">
    <property type="entry name" value="SLC5sbd_NIS-SMVT"/>
    <property type="match status" value="1"/>
</dbReference>
<proteinExistence type="inferred from homology"/>
<feature type="transmembrane region" description="Helical" evidence="11">
    <location>
        <begin position="1040"/>
        <end position="1060"/>
    </location>
</feature>
<feature type="transmembrane region" description="Helical" evidence="11">
    <location>
        <begin position="696"/>
        <end position="718"/>
    </location>
</feature>
<keyword evidence="6 11" id="KW-1133">Transmembrane helix</keyword>
<feature type="transmembrane region" description="Helical" evidence="11">
    <location>
        <begin position="785"/>
        <end position="804"/>
    </location>
</feature>
<feature type="transmembrane region" description="Helical" evidence="11">
    <location>
        <begin position="750"/>
        <end position="773"/>
    </location>
</feature>
<dbReference type="InterPro" id="IPR011701">
    <property type="entry name" value="MFS"/>
</dbReference>
<feature type="transmembrane region" description="Helical" evidence="11">
    <location>
        <begin position="23"/>
        <end position="41"/>
    </location>
</feature>
<evidence type="ECO:0000256" key="10">
    <source>
        <dbReference type="ARBA" id="ARBA00023201"/>
    </source>
</evidence>
<feature type="transmembrane region" description="Helical" evidence="11">
    <location>
        <begin position="407"/>
        <end position="426"/>
    </location>
</feature>
<feature type="transmembrane region" description="Helical" evidence="11">
    <location>
        <begin position="976"/>
        <end position="997"/>
    </location>
</feature>
<keyword evidence="8" id="KW-0406">Ion transport</keyword>
<evidence type="ECO:0000256" key="7">
    <source>
        <dbReference type="ARBA" id="ARBA00023053"/>
    </source>
</evidence>
<dbReference type="Gene3D" id="1.20.1250.20">
    <property type="entry name" value="MFS general substrate transporter like domains"/>
    <property type="match status" value="1"/>
</dbReference>
<evidence type="ECO:0000256" key="5">
    <source>
        <dbReference type="ARBA" id="ARBA00022692"/>
    </source>
</evidence>
<keyword evidence="3" id="KW-0813">Transport</keyword>
<dbReference type="InterPro" id="IPR020846">
    <property type="entry name" value="MFS_dom"/>
</dbReference>
<dbReference type="NCBIfam" id="TIGR00813">
    <property type="entry name" value="sss"/>
    <property type="match status" value="1"/>
</dbReference>
<dbReference type="Pfam" id="PF07690">
    <property type="entry name" value="MFS_1"/>
    <property type="match status" value="1"/>
</dbReference>
<feature type="transmembrane region" description="Helical" evidence="11">
    <location>
        <begin position="646"/>
        <end position="670"/>
    </location>
</feature>
<feature type="transmembrane region" description="Helical" evidence="11">
    <location>
        <begin position="432"/>
        <end position="455"/>
    </location>
</feature>
<feature type="transmembrane region" description="Helical" evidence="11">
    <location>
        <begin position="155"/>
        <end position="176"/>
    </location>
</feature>
<evidence type="ECO:0000256" key="8">
    <source>
        <dbReference type="ARBA" id="ARBA00023065"/>
    </source>
</evidence>
<dbReference type="GO" id="GO:0015293">
    <property type="term" value="F:symporter activity"/>
    <property type="evidence" value="ECO:0007669"/>
    <property type="project" value="TreeGrafter"/>
</dbReference>
<dbReference type="AlphaFoldDB" id="A0A8S1CT71"/>
<name>A0A8S1CT71_9INSE</name>
<evidence type="ECO:0000256" key="2">
    <source>
        <dbReference type="ARBA" id="ARBA00006434"/>
    </source>
</evidence>
<dbReference type="PANTHER" id="PTHR42985:SF21">
    <property type="entry name" value="SODIUM-DEPENDENT MULTIVITAMIN TRANSPORTER-LIKE PROTEIN"/>
    <property type="match status" value="1"/>
</dbReference>
<dbReference type="Proteomes" id="UP000494165">
    <property type="component" value="Unassembled WGS sequence"/>
</dbReference>
<evidence type="ECO:0000256" key="9">
    <source>
        <dbReference type="ARBA" id="ARBA00023136"/>
    </source>
</evidence>
<evidence type="ECO:0000256" key="3">
    <source>
        <dbReference type="ARBA" id="ARBA00022448"/>
    </source>
</evidence>
<dbReference type="GO" id="GO:0005886">
    <property type="term" value="C:plasma membrane"/>
    <property type="evidence" value="ECO:0007669"/>
    <property type="project" value="UniProtKB-SubCell"/>
</dbReference>
<keyword evidence="9 11" id="KW-0472">Membrane</keyword>
<protein>
    <recommendedName>
        <fullName evidence="12">Major facilitator superfamily (MFS) profile domain-containing protein</fullName>
    </recommendedName>
</protein>
<dbReference type="PROSITE" id="PS50283">
    <property type="entry name" value="NA_SOLUT_SYMP_3"/>
    <property type="match status" value="1"/>
</dbReference>
<keyword evidence="5 11" id="KW-0812">Transmembrane</keyword>
<comment type="caution">
    <text evidence="13">The sequence shown here is derived from an EMBL/GenBank/DDBJ whole genome shotgun (WGS) entry which is preliminary data.</text>
</comment>
<feature type="transmembrane region" description="Helical" evidence="11">
    <location>
        <begin position="76"/>
        <end position="96"/>
    </location>
</feature>
<gene>
    <name evidence="13" type="ORF">CLODIP_2_CD12820</name>
</gene>
<evidence type="ECO:0000313" key="14">
    <source>
        <dbReference type="Proteomes" id="UP000494165"/>
    </source>
</evidence>
<evidence type="ECO:0000259" key="12">
    <source>
        <dbReference type="PROSITE" id="PS50850"/>
    </source>
</evidence>
<feature type="transmembrane region" description="Helical" evidence="11">
    <location>
        <begin position="362"/>
        <end position="387"/>
    </location>
</feature>
<organism evidence="13 14">
    <name type="scientific">Cloeon dipterum</name>
    <dbReference type="NCBI Taxonomy" id="197152"/>
    <lineage>
        <taxon>Eukaryota</taxon>
        <taxon>Metazoa</taxon>
        <taxon>Ecdysozoa</taxon>
        <taxon>Arthropoda</taxon>
        <taxon>Hexapoda</taxon>
        <taxon>Insecta</taxon>
        <taxon>Pterygota</taxon>
        <taxon>Palaeoptera</taxon>
        <taxon>Ephemeroptera</taxon>
        <taxon>Pisciforma</taxon>
        <taxon>Baetidae</taxon>
        <taxon>Cloeon</taxon>
    </lineage>
</organism>
<keyword evidence="7" id="KW-0915">Sodium</keyword>
<feature type="transmembrane region" description="Helical" evidence="11">
    <location>
        <begin position="881"/>
        <end position="905"/>
    </location>
</feature>
<evidence type="ECO:0000256" key="4">
    <source>
        <dbReference type="ARBA" id="ARBA00022475"/>
    </source>
</evidence>
<feature type="transmembrane region" description="Helical" evidence="11">
    <location>
        <begin position="182"/>
        <end position="201"/>
    </location>
</feature>
<sequence>MESANNATETDSLMDLYFNADSIAFYALMILSAVIAVIASYKQVWPACGKKDEYKVQDKDADESNEYLMGGKKMSIFPVSLSLIASHISAITVLGVPTEIYKHGLQYWAVMISGVFVSLSVAYIFLPIFSSLGISSSYQYLELRFNKWVKRLASGLFVIAQLAYIPIVMYGPALAFSQVTKIPVSFIVGATCIVCVAYTTFGGLKAVVWADAAQILIMFVSMGILMVLGAEKAGGWGNVWQINEEGGRTELFNLDPSPLTRHTFWTVTIGQYFGWLTQCGVSQGMVQRYLSVPDMKAAKWTLVWFTVGLTLSKIMSIAIGMLVYATYYGCDPLTAGAVRKPDQILPLYTKSVFGELPGFTGVLIAGVFSASISSMSTGLNAMSGVLLDLLPKNFLLACTDHKNRLRILTLFMGVVCSGLVACISVLESHVLQLALSLNGITAGAMLGLFTFGMFFPRATSRGAIVGAVVSLISVAIVVAGAQYNLKKGYLKHPALPISVEQCAANVTLPPQMSWNNDDVFFMFRLSYMYYAEFGFFIMLVVGYLVSLFSSEENSREQQRRELYSPLVHRWLPQDDTPPESVPLKEISEQNDEILSSPLVQNGKVVEKLNENGGICAPTDSERESVRGRQHCTNLWPAMESSSGEKFSLVVVVYLAYLLDNVLLTVVVPIIPDYLYSIDSVKGENLLLPVVAENSKVALLLSSKALIQLFANPALGFVISRIGYQIPLLFGTLFLFIVSLVFAMADDYLWLFIARSMHGIASASISVSGMCGIAENFVEEKERSKMMGLVLGSMALGVLLGYPLGAVLYDLLARKSAPFFLIAFLVAICFVLQCRRLELSFRNFKACIEATWYQFRSANYDDEEEEGDEEFGFLQILRQRNIMLSAGAILISTSAMAVLEPCLPLWLMETMKPKKWQLGTVFIPDSLGYLFGTNFFGPLAYKFGFGFLALAAMLLVGVCAFMVSFARSVLELLIPHFGLGLGIGVVDATMVPLMAQFVDLSTSSKAQYGPVYALQQAAVSLAYFLGPIVGSLGVDSVGFPVLMGLIGTANLCYCFFLPTLGMSNDSAKYQKQILN</sequence>
<dbReference type="PROSITE" id="PS50850">
    <property type="entry name" value="MFS"/>
    <property type="match status" value="1"/>
</dbReference>
<feature type="transmembrane region" description="Helical" evidence="11">
    <location>
        <begin position="208"/>
        <end position="230"/>
    </location>
</feature>
<feature type="transmembrane region" description="Helical" evidence="11">
    <location>
        <begin position="262"/>
        <end position="281"/>
    </location>
</feature>
<feature type="transmembrane region" description="Helical" evidence="11">
    <location>
        <begin position="816"/>
        <end position="833"/>
    </location>
</feature>
<keyword evidence="14" id="KW-1185">Reference proteome</keyword>
<feature type="domain" description="Major facilitator superfamily (MFS) profile" evidence="12">
    <location>
        <begin position="648"/>
        <end position="1060"/>
    </location>
</feature>
<dbReference type="Gene3D" id="1.20.1730.10">
    <property type="entry name" value="Sodium/glucose cotransporter"/>
    <property type="match status" value="1"/>
</dbReference>
<feature type="transmembrane region" description="Helical" evidence="11">
    <location>
        <begin position="1009"/>
        <end position="1028"/>
    </location>
</feature>